<dbReference type="Proteomes" id="UP000533641">
    <property type="component" value="Unassembled WGS sequence"/>
</dbReference>
<sequence length="30" mass="3293">MSGKERMFAKVILASALSPLNILQDMADLE</sequence>
<comment type="caution">
    <text evidence="1">The sequence shown here is derived from an EMBL/GenBank/DDBJ whole genome shotgun (WGS) entry which is preliminary data.</text>
</comment>
<name>A0A7W6RLV7_9HYPH</name>
<dbReference type="AlphaFoldDB" id="A0A7W6RLV7"/>
<protein>
    <submittedName>
        <fullName evidence="1">Uncharacterized protein</fullName>
    </submittedName>
</protein>
<dbReference type="EMBL" id="JACIGM010000004">
    <property type="protein sequence ID" value="MBB4274667.1"/>
    <property type="molecule type" value="Genomic_DNA"/>
</dbReference>
<proteinExistence type="predicted"/>
<gene>
    <name evidence="1" type="ORF">GGE12_002443</name>
</gene>
<organism evidence="1 2">
    <name type="scientific">Rhizobium mongolense</name>
    <dbReference type="NCBI Taxonomy" id="57676"/>
    <lineage>
        <taxon>Bacteria</taxon>
        <taxon>Pseudomonadati</taxon>
        <taxon>Pseudomonadota</taxon>
        <taxon>Alphaproteobacteria</taxon>
        <taxon>Hyphomicrobiales</taxon>
        <taxon>Rhizobiaceae</taxon>
        <taxon>Rhizobium/Agrobacterium group</taxon>
        <taxon>Rhizobium</taxon>
    </lineage>
</organism>
<accession>A0A7W6RLV7</accession>
<evidence type="ECO:0000313" key="1">
    <source>
        <dbReference type="EMBL" id="MBB4274667.1"/>
    </source>
</evidence>
<reference evidence="1 2" key="1">
    <citation type="submission" date="2020-08" db="EMBL/GenBank/DDBJ databases">
        <title>Genomic Encyclopedia of Type Strains, Phase IV (KMG-V): Genome sequencing to study the core and pangenomes of soil and plant-associated prokaryotes.</title>
        <authorList>
            <person name="Whitman W."/>
        </authorList>
    </citation>
    <scope>NUCLEOTIDE SEQUENCE [LARGE SCALE GENOMIC DNA]</scope>
    <source>
        <strain evidence="1 2">SEMIA 402</strain>
    </source>
</reference>
<evidence type="ECO:0000313" key="2">
    <source>
        <dbReference type="Proteomes" id="UP000533641"/>
    </source>
</evidence>